<dbReference type="OrthoDB" id="127169at2759"/>
<comment type="caution">
    <text evidence="1">The sequence shown here is derived from an EMBL/GenBank/DDBJ whole genome shotgun (WGS) entry which is preliminary data.</text>
</comment>
<evidence type="ECO:0008006" key="3">
    <source>
        <dbReference type="Google" id="ProtNLM"/>
    </source>
</evidence>
<dbReference type="EMBL" id="NBNE01000442">
    <property type="protein sequence ID" value="OWZ19443.1"/>
    <property type="molecule type" value="Genomic_DNA"/>
</dbReference>
<accession>A0A225WP38</accession>
<protein>
    <recommendedName>
        <fullName evidence="3">DDE-1 domain-containing protein</fullName>
    </recommendedName>
</protein>
<proteinExistence type="predicted"/>
<dbReference type="Proteomes" id="UP000198211">
    <property type="component" value="Unassembled WGS sequence"/>
</dbReference>
<keyword evidence="2" id="KW-1185">Reference proteome</keyword>
<dbReference type="AlphaFoldDB" id="A0A225WP38"/>
<evidence type="ECO:0000313" key="2">
    <source>
        <dbReference type="Proteomes" id="UP000198211"/>
    </source>
</evidence>
<organism evidence="1 2">
    <name type="scientific">Phytophthora megakarya</name>
    <dbReference type="NCBI Taxonomy" id="4795"/>
    <lineage>
        <taxon>Eukaryota</taxon>
        <taxon>Sar</taxon>
        <taxon>Stramenopiles</taxon>
        <taxon>Oomycota</taxon>
        <taxon>Peronosporomycetes</taxon>
        <taxon>Peronosporales</taxon>
        <taxon>Peronosporaceae</taxon>
        <taxon>Phytophthora</taxon>
    </lineage>
</organism>
<name>A0A225WP38_9STRA</name>
<evidence type="ECO:0000313" key="1">
    <source>
        <dbReference type="EMBL" id="OWZ19443.1"/>
    </source>
</evidence>
<sequence>MTAVLTVRDDGYKLPILFIIRGVPGAFLEKNELKEYPDDHFYAVQENAWMDASIDLLSFSLTILIVTSRKKGSGS</sequence>
<gene>
    <name evidence="1" type="ORF">PHMEG_0006308</name>
</gene>
<reference evidence="2" key="1">
    <citation type="submission" date="2017-03" db="EMBL/GenBank/DDBJ databases">
        <title>Phytopthora megakarya and P. palmivora, two closely related causual agents of cacao black pod achieved similar genome size and gene model numbers by different mechanisms.</title>
        <authorList>
            <person name="Ali S."/>
            <person name="Shao J."/>
            <person name="Larry D.J."/>
            <person name="Kronmiller B."/>
            <person name="Shen D."/>
            <person name="Strem M.D."/>
            <person name="Melnick R.L."/>
            <person name="Guiltinan M.J."/>
            <person name="Tyler B.M."/>
            <person name="Meinhardt L.W."/>
            <person name="Bailey B.A."/>
        </authorList>
    </citation>
    <scope>NUCLEOTIDE SEQUENCE [LARGE SCALE GENOMIC DNA]</scope>
    <source>
        <strain evidence="2">zdho120</strain>
    </source>
</reference>